<comment type="similarity">
    <text evidence="2">Belongs to the major facilitator superfamily. Set transporter family.</text>
</comment>
<evidence type="ECO:0000256" key="2">
    <source>
        <dbReference type="ARBA" id="ARBA00006523"/>
    </source>
</evidence>
<protein>
    <submittedName>
        <fullName evidence="11">SET family sugar efflux transporter-like MFS transporter</fullName>
    </submittedName>
</protein>
<comment type="subcellular location">
    <subcellularLocation>
        <location evidence="1">Cell membrane</location>
        <topology evidence="1">Multi-pass membrane protein</topology>
    </subcellularLocation>
</comment>
<evidence type="ECO:0000256" key="9">
    <source>
        <dbReference type="SAM" id="Phobius"/>
    </source>
</evidence>
<dbReference type="GO" id="GO:0005886">
    <property type="term" value="C:plasma membrane"/>
    <property type="evidence" value="ECO:0007669"/>
    <property type="project" value="UniProtKB-SubCell"/>
</dbReference>
<dbReference type="AlphaFoldDB" id="A0A841FRL7"/>
<dbReference type="Pfam" id="PF07690">
    <property type="entry name" value="MFS_1"/>
    <property type="match status" value="1"/>
</dbReference>
<evidence type="ECO:0000256" key="7">
    <source>
        <dbReference type="ARBA" id="ARBA00022989"/>
    </source>
</evidence>
<feature type="transmembrane region" description="Helical" evidence="9">
    <location>
        <begin position="16"/>
        <end position="38"/>
    </location>
</feature>
<evidence type="ECO:0000256" key="3">
    <source>
        <dbReference type="ARBA" id="ARBA00022448"/>
    </source>
</evidence>
<evidence type="ECO:0000313" key="12">
    <source>
        <dbReference type="Proteomes" id="UP000548476"/>
    </source>
</evidence>
<dbReference type="GO" id="GO:0022857">
    <property type="term" value="F:transmembrane transporter activity"/>
    <property type="evidence" value="ECO:0007669"/>
    <property type="project" value="InterPro"/>
</dbReference>
<feature type="transmembrane region" description="Helical" evidence="9">
    <location>
        <begin position="281"/>
        <end position="303"/>
    </location>
</feature>
<dbReference type="InterPro" id="IPR020846">
    <property type="entry name" value="MFS_dom"/>
</dbReference>
<feature type="transmembrane region" description="Helical" evidence="9">
    <location>
        <begin position="79"/>
        <end position="95"/>
    </location>
</feature>
<evidence type="ECO:0000259" key="10">
    <source>
        <dbReference type="PROSITE" id="PS50850"/>
    </source>
</evidence>
<comment type="caution">
    <text evidence="11">The sequence shown here is derived from an EMBL/GenBank/DDBJ whole genome shotgun (WGS) entry which is preliminary data.</text>
</comment>
<dbReference type="RefSeq" id="WP_184789024.1">
    <property type="nucleotide sequence ID" value="NZ_BONT01000046.1"/>
</dbReference>
<dbReference type="PANTHER" id="PTHR23535">
    <property type="entry name" value="SUGAR EFFLUX TRANSPORTER A-RELATED"/>
    <property type="match status" value="1"/>
</dbReference>
<gene>
    <name evidence="11" type="ORF">HNR73_004060</name>
</gene>
<feature type="transmembrane region" description="Helical" evidence="9">
    <location>
        <begin position="250"/>
        <end position="269"/>
    </location>
</feature>
<accession>A0A841FRL7</accession>
<evidence type="ECO:0000256" key="1">
    <source>
        <dbReference type="ARBA" id="ARBA00004651"/>
    </source>
</evidence>
<keyword evidence="6 9" id="KW-0812">Transmembrane</keyword>
<keyword evidence="8 9" id="KW-0472">Membrane</keyword>
<dbReference type="InterPro" id="IPR011701">
    <property type="entry name" value="MFS"/>
</dbReference>
<dbReference type="PROSITE" id="PS50850">
    <property type="entry name" value="MFS"/>
    <property type="match status" value="1"/>
</dbReference>
<keyword evidence="4" id="KW-1003">Cell membrane</keyword>
<feature type="transmembrane region" description="Helical" evidence="9">
    <location>
        <begin position="50"/>
        <end position="67"/>
    </location>
</feature>
<feature type="transmembrane region" description="Helical" evidence="9">
    <location>
        <begin position="173"/>
        <end position="194"/>
    </location>
</feature>
<feature type="transmembrane region" description="Helical" evidence="9">
    <location>
        <begin position="339"/>
        <end position="362"/>
    </location>
</feature>
<name>A0A841FRL7_9ACTN</name>
<dbReference type="EMBL" id="JACHGT010000008">
    <property type="protein sequence ID" value="MBB6036192.1"/>
    <property type="molecule type" value="Genomic_DNA"/>
</dbReference>
<dbReference type="Proteomes" id="UP000548476">
    <property type="component" value="Unassembled WGS sequence"/>
</dbReference>
<sequence length="405" mass="42339">MRSLVKLLVRDRELRVFGLLFFLAGMAGSAAIPLVPLYMTRELGASLTEVGLLAAAGLFKAAIGLPLGRYSDRLRSRSTLLGVLSCWMAVGWLLLPAMPGFWSAAVVYVLGLPFIGAINAQIFAGLTETLDRRGESRPATITSTLRGGYSFGYVIGPLFGTTVAALAGLWSAFVVASVLYVLLAALGFLARLTGGHSSAHREKPAASGKSRLWPLWLFAFGVCLVIMGDGFRALYLSIYVVDGLHQSEAMFGALVSVAAAVEIVVFPLVGFATDRLGARKVILAALGIAVAGYTVLATSGAIWQVWLFHMLQVLVFTVTIGLGVTYAQRLVPGQTGLASSAFFSAQTAAMPIAGVLGAATVGTLGLPGIFWIPAGICAVCLLVFALSPTPVSETARPGAATKEAV</sequence>
<keyword evidence="3" id="KW-0813">Transport</keyword>
<keyword evidence="12" id="KW-1185">Reference proteome</keyword>
<dbReference type="SUPFAM" id="SSF103473">
    <property type="entry name" value="MFS general substrate transporter"/>
    <property type="match status" value="1"/>
</dbReference>
<dbReference type="PANTHER" id="PTHR23535:SF2">
    <property type="entry name" value="SUGAR EFFLUX TRANSPORTER A-RELATED"/>
    <property type="match status" value="1"/>
</dbReference>
<feature type="transmembrane region" description="Helical" evidence="9">
    <location>
        <begin position="101"/>
        <end position="126"/>
    </location>
</feature>
<evidence type="ECO:0000256" key="4">
    <source>
        <dbReference type="ARBA" id="ARBA00022475"/>
    </source>
</evidence>
<evidence type="ECO:0000256" key="5">
    <source>
        <dbReference type="ARBA" id="ARBA00022597"/>
    </source>
</evidence>
<evidence type="ECO:0000313" key="11">
    <source>
        <dbReference type="EMBL" id="MBB6036192.1"/>
    </source>
</evidence>
<feature type="domain" description="Major facilitator superfamily (MFS) profile" evidence="10">
    <location>
        <begin position="13"/>
        <end position="392"/>
    </location>
</feature>
<evidence type="ECO:0000256" key="8">
    <source>
        <dbReference type="ARBA" id="ARBA00023136"/>
    </source>
</evidence>
<feature type="transmembrane region" description="Helical" evidence="9">
    <location>
        <begin position="309"/>
        <end position="327"/>
    </location>
</feature>
<evidence type="ECO:0000256" key="6">
    <source>
        <dbReference type="ARBA" id="ARBA00022692"/>
    </source>
</evidence>
<keyword evidence="5" id="KW-0762">Sugar transport</keyword>
<keyword evidence="7 9" id="KW-1133">Transmembrane helix</keyword>
<feature type="transmembrane region" description="Helical" evidence="9">
    <location>
        <begin position="368"/>
        <end position="386"/>
    </location>
</feature>
<dbReference type="Gene3D" id="1.20.1250.20">
    <property type="entry name" value="MFS general substrate transporter like domains"/>
    <property type="match status" value="2"/>
</dbReference>
<feature type="transmembrane region" description="Helical" evidence="9">
    <location>
        <begin position="215"/>
        <end position="238"/>
    </location>
</feature>
<proteinExistence type="inferred from homology"/>
<reference evidence="11 12" key="1">
    <citation type="submission" date="2020-08" db="EMBL/GenBank/DDBJ databases">
        <title>Genomic Encyclopedia of Type Strains, Phase IV (KMG-IV): sequencing the most valuable type-strain genomes for metagenomic binning, comparative biology and taxonomic classification.</title>
        <authorList>
            <person name="Goeker M."/>
        </authorList>
    </citation>
    <scope>NUCLEOTIDE SEQUENCE [LARGE SCALE GENOMIC DNA]</scope>
    <source>
        <strain evidence="11 12">YIM 65646</strain>
    </source>
</reference>
<dbReference type="InterPro" id="IPR036259">
    <property type="entry name" value="MFS_trans_sf"/>
</dbReference>
<organism evidence="11 12">
    <name type="scientific">Phytomonospora endophytica</name>
    <dbReference type="NCBI Taxonomy" id="714109"/>
    <lineage>
        <taxon>Bacteria</taxon>
        <taxon>Bacillati</taxon>
        <taxon>Actinomycetota</taxon>
        <taxon>Actinomycetes</taxon>
        <taxon>Micromonosporales</taxon>
        <taxon>Micromonosporaceae</taxon>
        <taxon>Phytomonospora</taxon>
    </lineage>
</organism>
<feature type="transmembrane region" description="Helical" evidence="9">
    <location>
        <begin position="147"/>
        <end position="167"/>
    </location>
</feature>